<dbReference type="InterPro" id="IPR000421">
    <property type="entry name" value="FA58C"/>
</dbReference>
<dbReference type="PROSITE" id="PS50234">
    <property type="entry name" value="VWFA"/>
    <property type="match status" value="1"/>
</dbReference>
<dbReference type="SMART" id="SM00231">
    <property type="entry name" value="FA58C"/>
    <property type="match status" value="3"/>
</dbReference>
<dbReference type="PANTHER" id="PTHR24543:SF325">
    <property type="entry name" value="F5_8 TYPE C DOMAIN-CONTAINING PROTEIN"/>
    <property type="match status" value="1"/>
</dbReference>
<dbReference type="PRINTS" id="PR00453">
    <property type="entry name" value="VWFADOMAIN"/>
</dbReference>
<dbReference type="SUPFAM" id="SSF49785">
    <property type="entry name" value="Galactose-binding domain-like"/>
    <property type="match status" value="3"/>
</dbReference>
<keyword evidence="3" id="KW-1185">Reference proteome</keyword>
<evidence type="ECO:0000259" key="1">
    <source>
        <dbReference type="PROSITE" id="PS50022"/>
    </source>
</evidence>
<dbReference type="KEGG" id="aten:116303695"/>
<feature type="domain" description="F5/8 type C" evidence="1">
    <location>
        <begin position="204"/>
        <end position="351"/>
    </location>
</feature>
<dbReference type="InterPro" id="IPR036465">
    <property type="entry name" value="vWFA_dom_sf"/>
</dbReference>
<dbReference type="Proteomes" id="UP000515163">
    <property type="component" value="Unplaced"/>
</dbReference>
<dbReference type="FunCoup" id="A0A6P8IRZ1">
    <property type="interactions" value="6"/>
</dbReference>
<feature type="domain" description="F5/8 type C" evidence="1">
    <location>
        <begin position="47"/>
        <end position="193"/>
    </location>
</feature>
<reference evidence="4" key="1">
    <citation type="submission" date="2025-08" db="UniProtKB">
        <authorList>
            <consortium name="RefSeq"/>
        </authorList>
    </citation>
    <scope>IDENTIFICATION</scope>
</reference>
<evidence type="ECO:0000313" key="3">
    <source>
        <dbReference type="Proteomes" id="UP000515163"/>
    </source>
</evidence>
<dbReference type="Gene3D" id="3.40.50.410">
    <property type="entry name" value="von Willebrand factor, type A domain"/>
    <property type="match status" value="1"/>
</dbReference>
<dbReference type="PROSITE" id="PS50022">
    <property type="entry name" value="FA58C_3"/>
    <property type="match status" value="3"/>
</dbReference>
<dbReference type="PROSITE" id="PS01285">
    <property type="entry name" value="FA58C_1"/>
    <property type="match status" value="3"/>
</dbReference>
<dbReference type="RefSeq" id="XP_031569140.1">
    <property type="nucleotide sequence ID" value="XM_031713280.1"/>
</dbReference>
<dbReference type="Pfam" id="PF00754">
    <property type="entry name" value="F5_F8_type_C"/>
    <property type="match status" value="3"/>
</dbReference>
<dbReference type="AlphaFoldDB" id="A0A6P8IRZ1"/>
<evidence type="ECO:0000259" key="2">
    <source>
        <dbReference type="PROSITE" id="PS50234"/>
    </source>
</evidence>
<gene>
    <name evidence="4" type="primary">LOC116303695</name>
</gene>
<dbReference type="Gene3D" id="2.60.120.260">
    <property type="entry name" value="Galactose-binding domain-like"/>
    <property type="match status" value="3"/>
</dbReference>
<dbReference type="InParanoid" id="A0A6P8IRZ1"/>
<dbReference type="PANTHER" id="PTHR24543">
    <property type="entry name" value="MULTICOPPER OXIDASE-RELATED"/>
    <property type="match status" value="1"/>
</dbReference>
<dbReference type="Pfam" id="PF00092">
    <property type="entry name" value="VWA"/>
    <property type="match status" value="1"/>
</dbReference>
<accession>A0A6P8IRZ1</accession>
<dbReference type="CDD" id="cd00057">
    <property type="entry name" value="FA58C"/>
    <property type="match status" value="3"/>
</dbReference>
<proteinExistence type="predicted"/>
<dbReference type="InterPro" id="IPR008979">
    <property type="entry name" value="Galactose-bd-like_sf"/>
</dbReference>
<dbReference type="InterPro" id="IPR002035">
    <property type="entry name" value="VWF_A"/>
</dbReference>
<feature type="domain" description="VWFA" evidence="2">
    <location>
        <begin position="524"/>
        <end position="678"/>
    </location>
</feature>
<dbReference type="CDD" id="cd01450">
    <property type="entry name" value="vWFA_subfamily_ECM"/>
    <property type="match status" value="1"/>
</dbReference>
<dbReference type="OrthoDB" id="10046852at2759"/>
<dbReference type="SUPFAM" id="SSF53300">
    <property type="entry name" value="vWA-like"/>
    <property type="match status" value="1"/>
</dbReference>
<dbReference type="SMART" id="SM00327">
    <property type="entry name" value="VWA"/>
    <property type="match status" value="1"/>
</dbReference>
<sequence length="699" mass="77874">MAEASKFYQFDGKPPCDKSKEQECVGGPWANYVYRLKEEVPAPTSPACGYALGLQSQVVSDSQMSASSKWNSAHRAANGRLHFRAGGKRTGAWSAKYDNAEQWLQVDFRKIAKITKIATQGRQDHDQWVKSYTLSYSRDGVFWAQYPEVLSGNSDRSTVVTHELKQVIYARYLRIHPQSWHGYISLRAEVYGCTSGFNVPAETCLSAFGMQDKTIPDSSITASSMWDANHSPSRARLGTVKEGAKRGGWSAKTSNVNQWIQVDLGKVVKVTRIATQGRQDYGQWVKSYSLQYSLDGGHFEDYQGGRVLKGNSDRNSIVGHILEPAIIARYIRIRPKSWYGHISMRFEIYGCTSGFPIPPTPSCAGAINLGDWMLSSSSDWDYNHRAANGKLDFVAGGGRTGAWSARHNNANQWLLVDFDREMKITRISTQGRQDANQWVRTYTVEYSQDGVRFTPYSVGKVAKIFAANTDRHSVVSHKLPTPIVAQYVRLRPKSWYSHISMRVGMYGCPTGKKPASPPCHQAMDVGVIMDRSGSIGAENFRKSQDFVASLISHFEYASSGTRFGVIAYNAAANTIFRFNDAAVQNSKTLMSRVYGIKYLQGGTRTDRALQLANSDLYSSRGGYRSNVPNVLFVLTDGKTNRGSLPYSTVLKPLLAKKVKMIAVGVGKGINDSELRQISKKTCFPCQRLQRFVREIKGHS</sequence>
<protein>
    <submittedName>
        <fullName evidence="4">Uncharacterized protein LOC116303695</fullName>
    </submittedName>
</protein>
<dbReference type="PROSITE" id="PS01286">
    <property type="entry name" value="FA58C_2"/>
    <property type="match status" value="2"/>
</dbReference>
<evidence type="ECO:0000313" key="4">
    <source>
        <dbReference type="RefSeq" id="XP_031569140.1"/>
    </source>
</evidence>
<dbReference type="GeneID" id="116303695"/>
<name>A0A6P8IRZ1_ACTTE</name>
<feature type="domain" description="F5/8 type C" evidence="1">
    <location>
        <begin position="363"/>
        <end position="508"/>
    </location>
</feature>
<dbReference type="FunFam" id="2.60.120.260:FF:000016">
    <property type="entry name" value="Contactin-associated protein-like 4 isoform 1"/>
    <property type="match status" value="3"/>
</dbReference>
<organism evidence="3 4">
    <name type="scientific">Actinia tenebrosa</name>
    <name type="common">Australian red waratah sea anemone</name>
    <dbReference type="NCBI Taxonomy" id="6105"/>
    <lineage>
        <taxon>Eukaryota</taxon>
        <taxon>Metazoa</taxon>
        <taxon>Cnidaria</taxon>
        <taxon>Anthozoa</taxon>
        <taxon>Hexacorallia</taxon>
        <taxon>Actiniaria</taxon>
        <taxon>Actiniidae</taxon>
        <taxon>Actinia</taxon>
    </lineage>
</organism>